<dbReference type="Gene3D" id="3.90.550.10">
    <property type="entry name" value="Spore Coat Polysaccharide Biosynthesis Protein SpsA, Chain A"/>
    <property type="match status" value="1"/>
</dbReference>
<reference evidence="2" key="1">
    <citation type="journal article" date="2023" name="Int. J. Syst. Evol. Microbiol.">
        <title>&lt;i&gt;Holtiella tumoricola&lt;/i&gt; gen. nov. sp. nov., isolated from a human clinical sample.</title>
        <authorList>
            <person name="Allen-Vercoe E."/>
            <person name="Daigneault M.C."/>
            <person name="Vancuren S.J."/>
            <person name="Cochrane K."/>
            <person name="O'Neal L.L."/>
            <person name="Sankaranarayanan K."/>
            <person name="Lawson P.A."/>
        </authorList>
    </citation>
    <scope>NUCLEOTIDE SEQUENCE</scope>
    <source>
        <strain evidence="2">CC70A</strain>
    </source>
</reference>
<dbReference type="RefSeq" id="WP_271013627.1">
    <property type="nucleotide sequence ID" value="NZ_JAQIFT010000069.1"/>
</dbReference>
<dbReference type="GO" id="GO:0016758">
    <property type="term" value="F:hexosyltransferase activity"/>
    <property type="evidence" value="ECO:0007669"/>
    <property type="project" value="UniProtKB-ARBA"/>
</dbReference>
<gene>
    <name evidence="2" type="ORF">PBV87_21030</name>
</gene>
<feature type="domain" description="Glycosyltransferase 2-like" evidence="1">
    <location>
        <begin position="5"/>
        <end position="136"/>
    </location>
</feature>
<accession>A0AA42DVT1</accession>
<evidence type="ECO:0000313" key="2">
    <source>
        <dbReference type="EMBL" id="MDA3733962.1"/>
    </source>
</evidence>
<sequence length="200" mass="23008">MKKVSVLIPVFNQEVLISKAIASIPTRDDLEIIICDDGSTDHTVQVIENLSHITLLKNPVNKGVGYTVNKLLNAATGEYIVLLGSDDYFYTEAFNQVIDEFLYHVNNYDIVYFNLQINDGTIWRVTESTKYQYCGTVKFIKRSFIGPTRCPEIRYAEDFYFFEALMKKSPLEIFTDQVVTHYNFPRKNSLVDEALQNIAH</sequence>
<evidence type="ECO:0000313" key="3">
    <source>
        <dbReference type="Proteomes" id="UP001169242"/>
    </source>
</evidence>
<dbReference type="EMBL" id="JAQIFT010000069">
    <property type="protein sequence ID" value="MDA3733962.1"/>
    <property type="molecule type" value="Genomic_DNA"/>
</dbReference>
<dbReference type="SUPFAM" id="SSF53448">
    <property type="entry name" value="Nucleotide-diphospho-sugar transferases"/>
    <property type="match status" value="1"/>
</dbReference>
<dbReference type="InterPro" id="IPR001173">
    <property type="entry name" value="Glyco_trans_2-like"/>
</dbReference>
<keyword evidence="3" id="KW-1185">Reference proteome</keyword>
<evidence type="ECO:0000259" key="1">
    <source>
        <dbReference type="Pfam" id="PF00535"/>
    </source>
</evidence>
<dbReference type="Pfam" id="PF00535">
    <property type="entry name" value="Glycos_transf_2"/>
    <property type="match status" value="1"/>
</dbReference>
<protein>
    <submittedName>
        <fullName evidence="2">Glycosyltransferase family 2 protein</fullName>
    </submittedName>
</protein>
<dbReference type="PANTHER" id="PTHR22916">
    <property type="entry name" value="GLYCOSYLTRANSFERASE"/>
    <property type="match status" value="1"/>
</dbReference>
<comment type="caution">
    <text evidence="2">The sequence shown here is derived from an EMBL/GenBank/DDBJ whole genome shotgun (WGS) entry which is preliminary data.</text>
</comment>
<dbReference type="PANTHER" id="PTHR22916:SF3">
    <property type="entry name" value="UDP-GLCNAC:BETAGAL BETA-1,3-N-ACETYLGLUCOSAMINYLTRANSFERASE-LIKE PROTEIN 1"/>
    <property type="match status" value="1"/>
</dbReference>
<proteinExistence type="predicted"/>
<dbReference type="InterPro" id="IPR029044">
    <property type="entry name" value="Nucleotide-diphossugar_trans"/>
</dbReference>
<name>A0AA42DVT1_9FIRM</name>
<dbReference type="Proteomes" id="UP001169242">
    <property type="component" value="Unassembled WGS sequence"/>
</dbReference>
<organism evidence="2 3">
    <name type="scientific">Holtiella tumoricola</name>
    <dbReference type="NCBI Taxonomy" id="3018743"/>
    <lineage>
        <taxon>Bacteria</taxon>
        <taxon>Bacillati</taxon>
        <taxon>Bacillota</taxon>
        <taxon>Clostridia</taxon>
        <taxon>Lachnospirales</taxon>
        <taxon>Cellulosilyticaceae</taxon>
        <taxon>Holtiella</taxon>
    </lineage>
</organism>
<dbReference type="CDD" id="cd00761">
    <property type="entry name" value="Glyco_tranf_GTA_type"/>
    <property type="match status" value="1"/>
</dbReference>
<dbReference type="AlphaFoldDB" id="A0AA42DVT1"/>